<reference evidence="1" key="2">
    <citation type="journal article" date="2015" name="Data Brief">
        <title>Shoot transcriptome of the giant reed, Arundo donax.</title>
        <authorList>
            <person name="Barrero R.A."/>
            <person name="Guerrero F.D."/>
            <person name="Moolhuijzen P."/>
            <person name="Goolsby J.A."/>
            <person name="Tidwell J."/>
            <person name="Bellgard S.E."/>
            <person name="Bellgard M.I."/>
        </authorList>
    </citation>
    <scope>NUCLEOTIDE SEQUENCE</scope>
    <source>
        <tissue evidence="1">Shoot tissue taken approximately 20 cm above the soil surface</tissue>
    </source>
</reference>
<accession>A0A0A8Y733</accession>
<reference evidence="1" key="1">
    <citation type="submission" date="2014-09" db="EMBL/GenBank/DDBJ databases">
        <authorList>
            <person name="Magalhaes I.L.F."/>
            <person name="Oliveira U."/>
            <person name="Santos F.R."/>
            <person name="Vidigal T.H.D.A."/>
            <person name="Brescovit A.D."/>
            <person name="Santos A.J."/>
        </authorList>
    </citation>
    <scope>NUCLEOTIDE SEQUENCE</scope>
    <source>
        <tissue evidence="1">Shoot tissue taken approximately 20 cm above the soil surface</tissue>
    </source>
</reference>
<protein>
    <submittedName>
        <fullName evidence="1">Uncharacterized protein</fullName>
    </submittedName>
</protein>
<dbReference type="AlphaFoldDB" id="A0A0A8Y733"/>
<name>A0A0A8Y733_ARUDO</name>
<dbReference type="EMBL" id="GBRH01276001">
    <property type="protein sequence ID" value="JAD21894.1"/>
    <property type="molecule type" value="Transcribed_RNA"/>
</dbReference>
<evidence type="ECO:0000313" key="1">
    <source>
        <dbReference type="EMBL" id="JAD21894.1"/>
    </source>
</evidence>
<organism evidence="1">
    <name type="scientific">Arundo donax</name>
    <name type="common">Giant reed</name>
    <name type="synonym">Donax arundinaceus</name>
    <dbReference type="NCBI Taxonomy" id="35708"/>
    <lineage>
        <taxon>Eukaryota</taxon>
        <taxon>Viridiplantae</taxon>
        <taxon>Streptophyta</taxon>
        <taxon>Embryophyta</taxon>
        <taxon>Tracheophyta</taxon>
        <taxon>Spermatophyta</taxon>
        <taxon>Magnoliopsida</taxon>
        <taxon>Liliopsida</taxon>
        <taxon>Poales</taxon>
        <taxon>Poaceae</taxon>
        <taxon>PACMAD clade</taxon>
        <taxon>Arundinoideae</taxon>
        <taxon>Arundineae</taxon>
        <taxon>Arundo</taxon>
    </lineage>
</organism>
<sequence>MNTVHLRHVTLFRLPYPDDFVYQNQMIRTRHTYIFSCSMRPCLLYSVSLASPSSSLSVSH</sequence>
<proteinExistence type="predicted"/>